<evidence type="ECO:0000256" key="1">
    <source>
        <dbReference type="ARBA" id="ARBA00004365"/>
    </source>
</evidence>
<dbReference type="Gene3D" id="1.20.120.340">
    <property type="entry name" value="Flagellar protein FliS"/>
    <property type="match status" value="1"/>
</dbReference>
<gene>
    <name evidence="10" type="ORF">BBAD15_g10908</name>
</gene>
<dbReference type="STRING" id="1245745.A0A0A2VCP5"/>
<dbReference type="HOGENOM" id="CLU_015182_8_1_1"/>
<evidence type="ECO:0000259" key="8">
    <source>
        <dbReference type="Pfam" id="PF02465"/>
    </source>
</evidence>
<dbReference type="AlphaFoldDB" id="A0A0A2VCP5"/>
<dbReference type="CDD" id="cd16098">
    <property type="entry name" value="FliS"/>
    <property type="match status" value="1"/>
</dbReference>
<evidence type="ECO:0000256" key="6">
    <source>
        <dbReference type="ARBA" id="ARBA00033074"/>
    </source>
</evidence>
<keyword evidence="4" id="KW-0175">Coiled coil</keyword>
<name>A0A0A2VCP5_BEABA</name>
<dbReference type="PANTHER" id="PTHR30288:SF0">
    <property type="entry name" value="FLAGELLAR HOOK-ASSOCIATED PROTEIN 2"/>
    <property type="match status" value="1"/>
</dbReference>
<dbReference type="NCBIfam" id="TIGR00208">
    <property type="entry name" value="fliS"/>
    <property type="match status" value="1"/>
</dbReference>
<dbReference type="Pfam" id="PF07195">
    <property type="entry name" value="FliD_C"/>
    <property type="match status" value="1"/>
</dbReference>
<accession>A0A0A2VCP5</accession>
<evidence type="ECO:0000313" key="10">
    <source>
        <dbReference type="EMBL" id="KGQ03865.1"/>
    </source>
</evidence>
<dbReference type="NCBIfam" id="NF005955">
    <property type="entry name" value="PRK08032.1"/>
    <property type="match status" value="1"/>
</dbReference>
<dbReference type="GO" id="GO:0007155">
    <property type="term" value="P:cell adhesion"/>
    <property type="evidence" value="ECO:0007669"/>
    <property type="project" value="InterPro"/>
</dbReference>
<evidence type="ECO:0000256" key="3">
    <source>
        <dbReference type="ARBA" id="ARBA00011255"/>
    </source>
</evidence>
<dbReference type="EMBL" id="ANFO01001147">
    <property type="protein sequence ID" value="KGQ03865.1"/>
    <property type="molecule type" value="Genomic_DNA"/>
</dbReference>
<comment type="similarity">
    <text evidence="2">Belongs to the FliD family.</text>
</comment>
<evidence type="ECO:0000256" key="4">
    <source>
        <dbReference type="ARBA" id="ARBA00023054"/>
    </source>
</evidence>
<keyword evidence="10" id="KW-0966">Cell projection</keyword>
<feature type="domain" description="Flagellar hook-associated protein 2 N-terminal" evidence="8">
    <location>
        <begin position="15"/>
        <end position="106"/>
    </location>
</feature>
<proteinExistence type="inferred from homology"/>
<dbReference type="SUPFAM" id="SSF101116">
    <property type="entry name" value="Flagellar export chaperone FliS"/>
    <property type="match status" value="1"/>
</dbReference>
<dbReference type="InterPro" id="IPR003713">
    <property type="entry name" value="FliS"/>
</dbReference>
<comment type="subunit">
    <text evidence="3">Homopentamer.</text>
</comment>
<keyword evidence="10" id="KW-0282">Flagellum</keyword>
<dbReference type="InterPro" id="IPR036584">
    <property type="entry name" value="FliS_sf"/>
</dbReference>
<evidence type="ECO:0000256" key="5">
    <source>
        <dbReference type="ARBA" id="ARBA00023143"/>
    </source>
</evidence>
<dbReference type="PANTHER" id="PTHR30288">
    <property type="entry name" value="FLAGELLAR CAP/ASSEMBLY PROTEIN FLID"/>
    <property type="match status" value="1"/>
</dbReference>
<evidence type="ECO:0000256" key="7">
    <source>
        <dbReference type="ARBA" id="ARBA00033192"/>
    </source>
</evidence>
<dbReference type="Proteomes" id="UP000030106">
    <property type="component" value="Unassembled WGS sequence"/>
</dbReference>
<sequence length="584" mass="61085">MAGISNLNAGNSLGLSDLYDKLETAEKTKLTTITNQQATYNAQLSAFGKLQSALQNLQTATAALGNKDTWSSTNVSSTNTAFSVTTDSTATPGNFIVNVNQVAKAQVLTSGSYATGTELLGSTTGGTRTLTITQPGTTTPLTVNLADGDTSLNGIAGAINKANGNVTASVVKASDGDYRLMLTSKTTGLSSDMTVKVTGDDTLQGKIGYDSTSKTGALNVLTNSQNAVVTVNNIKIERQSNTISDAFPGMTFTLKSQSTADETLTVDRATDANKKAINNWVTAYNSLQSTITSLTKYVKVDAGSDQSSNNGALLGDSTVRSVQSQLRSQLTNVQSGAIAIMAQIGVNQDTVTGADGTLGNLKVDDAALTKMLSDNPQAVQAYFIGDGKTTGFATQMNNTLTSMLSTTSGSSGVIQNAKDGINSTLKTLSDNYDKMSASIDATMARYKAQFTSLNTLAYQSVGLETAVLSASPHQLVVILFDGALSSLVRARLFIEQNDTAAKGQAITRAINIIDNGLKAGLNMDVGGDLPHNLSALYEYMVKRLLEANLYNDVSIIAEVEALLNNIASAWKQIGPGTSPTQDSF</sequence>
<dbReference type="InterPro" id="IPR003481">
    <property type="entry name" value="FliD_N"/>
</dbReference>
<reference evidence="10 11" key="1">
    <citation type="submission" date="2012-10" db="EMBL/GenBank/DDBJ databases">
        <title>Genome sequencing and analysis of entomopathogenic fungi Beauveria bassiana D1-5.</title>
        <authorList>
            <person name="Li Q."/>
            <person name="Wang L."/>
            <person name="Zhang Z."/>
            <person name="Wang Q."/>
            <person name="Ren J."/>
            <person name="Wang M."/>
            <person name="Xu W."/>
            <person name="Wang J."/>
            <person name="Lu Y."/>
            <person name="Du Q."/>
            <person name="Sun Z."/>
        </authorList>
    </citation>
    <scope>NUCLEOTIDE SEQUENCE [LARGE SCALE GENOMIC DNA]</scope>
    <source>
        <strain evidence="10 11">D1-5</strain>
    </source>
</reference>
<comment type="subcellular location">
    <subcellularLocation>
        <location evidence="1">Bacterial flagellum</location>
    </subcellularLocation>
</comment>
<organism evidence="10 11">
    <name type="scientific">Beauveria bassiana D1-5</name>
    <dbReference type="NCBI Taxonomy" id="1245745"/>
    <lineage>
        <taxon>Eukaryota</taxon>
        <taxon>Fungi</taxon>
        <taxon>Dikarya</taxon>
        <taxon>Ascomycota</taxon>
        <taxon>Pezizomycotina</taxon>
        <taxon>Sordariomycetes</taxon>
        <taxon>Hypocreomycetidae</taxon>
        <taxon>Hypocreales</taxon>
        <taxon>Cordycipitaceae</taxon>
        <taxon>Beauveria</taxon>
    </lineage>
</organism>
<protein>
    <recommendedName>
        <fullName evidence="7">Filament cap protein</fullName>
    </recommendedName>
    <alternativeName>
        <fullName evidence="6">Flagellar cap protein</fullName>
    </alternativeName>
</protein>
<comment type="caution">
    <text evidence="10">The sequence shown here is derived from an EMBL/GenBank/DDBJ whole genome shotgun (WGS) entry which is preliminary data.</text>
</comment>
<evidence type="ECO:0000313" key="11">
    <source>
        <dbReference type="Proteomes" id="UP000030106"/>
    </source>
</evidence>
<keyword evidence="5" id="KW-0975">Bacterial flagellum</keyword>
<dbReference type="InterPro" id="IPR010809">
    <property type="entry name" value="FliD_C"/>
</dbReference>
<feature type="domain" description="Flagellar hook-associated protein 2 C-terminal" evidence="9">
    <location>
        <begin position="224"/>
        <end position="457"/>
    </location>
</feature>
<evidence type="ECO:0000256" key="2">
    <source>
        <dbReference type="ARBA" id="ARBA00009764"/>
    </source>
</evidence>
<keyword evidence="10" id="KW-0969">Cilium</keyword>
<evidence type="ECO:0000259" key="9">
    <source>
        <dbReference type="Pfam" id="PF07195"/>
    </source>
</evidence>
<dbReference type="InterPro" id="IPR040026">
    <property type="entry name" value="FliD"/>
</dbReference>
<dbReference type="Pfam" id="PF02465">
    <property type="entry name" value="FliD_N"/>
    <property type="match status" value="1"/>
</dbReference>